<keyword evidence="5" id="KW-1185">Reference proteome</keyword>
<dbReference type="InterPro" id="IPR021858">
    <property type="entry name" value="Fun_TF"/>
</dbReference>
<accession>A0A0F4ZCA9</accession>
<dbReference type="InterPro" id="IPR001138">
    <property type="entry name" value="Zn2Cys6_DnaBD"/>
</dbReference>
<dbReference type="PANTHER" id="PTHR38111:SF6">
    <property type="entry name" value="FINGER DOMAIN PROTEIN, PUTATIVE (AFU_ORTHOLOGUE AFUA_8G01940)-RELATED"/>
    <property type="match status" value="1"/>
</dbReference>
<dbReference type="EMBL" id="LAEV01001407">
    <property type="protein sequence ID" value="KKA28184.1"/>
    <property type="molecule type" value="Genomic_DNA"/>
</dbReference>
<evidence type="ECO:0000313" key="4">
    <source>
        <dbReference type="EMBL" id="KKA28184.1"/>
    </source>
</evidence>
<name>A0A0F4ZCA9_9PEZI</name>
<comment type="caution">
    <text evidence="4">The sequence shown here is derived from an EMBL/GenBank/DDBJ whole genome shotgun (WGS) entry which is preliminary data.</text>
</comment>
<dbReference type="Pfam" id="PF11951">
    <property type="entry name" value="Fungal_trans_2"/>
    <property type="match status" value="1"/>
</dbReference>
<dbReference type="Gene3D" id="4.10.240.10">
    <property type="entry name" value="Zn(2)-C6 fungal-type DNA-binding domain"/>
    <property type="match status" value="1"/>
</dbReference>
<proteinExistence type="predicted"/>
<organism evidence="4 5">
    <name type="scientific">Thielaviopsis punctulata</name>
    <dbReference type="NCBI Taxonomy" id="72032"/>
    <lineage>
        <taxon>Eukaryota</taxon>
        <taxon>Fungi</taxon>
        <taxon>Dikarya</taxon>
        <taxon>Ascomycota</taxon>
        <taxon>Pezizomycotina</taxon>
        <taxon>Sordariomycetes</taxon>
        <taxon>Hypocreomycetidae</taxon>
        <taxon>Microascales</taxon>
        <taxon>Ceratocystidaceae</taxon>
        <taxon>Thielaviopsis</taxon>
    </lineage>
</organism>
<dbReference type="GO" id="GO:0008270">
    <property type="term" value="F:zinc ion binding"/>
    <property type="evidence" value="ECO:0007669"/>
    <property type="project" value="InterPro"/>
</dbReference>
<feature type="region of interest" description="Disordered" evidence="2">
    <location>
        <begin position="51"/>
        <end position="90"/>
    </location>
</feature>
<dbReference type="PROSITE" id="PS50048">
    <property type="entry name" value="ZN2_CY6_FUNGAL_2"/>
    <property type="match status" value="1"/>
</dbReference>
<protein>
    <recommendedName>
        <fullName evidence="3">Zn(2)-C6 fungal-type domain-containing protein</fullName>
    </recommendedName>
</protein>
<keyword evidence="1" id="KW-0539">Nucleus</keyword>
<evidence type="ECO:0000256" key="2">
    <source>
        <dbReference type="SAM" id="MobiDB-lite"/>
    </source>
</evidence>
<dbReference type="InterPro" id="IPR053178">
    <property type="entry name" value="Osmoadaptation_assoc"/>
</dbReference>
<dbReference type="SMART" id="SM00066">
    <property type="entry name" value="GAL4"/>
    <property type="match status" value="1"/>
</dbReference>
<evidence type="ECO:0000256" key="1">
    <source>
        <dbReference type="ARBA" id="ARBA00023242"/>
    </source>
</evidence>
<sequence>MVGVPRSTGCALCVKRRVKCNQVRPACGNCIKYGAKCPGYEREMKFVTEKHTIRSRRGASHESNPDKSPRSSRSSRPASSGTDAMSPVDAGREQRTGYVGSILAQVGAAYGPDELAELDFVFKMMPQLLGNKVVLDNALCALGLHLLGTIVLDEGMLASSRSVYGQSLGDLQRAIDHCTEWRDTETLCAAVVLLIFELFAATAGTSSWRTHATGVITLIQRRGPHHFSGGIEGAVLINIRKLLLLHELCPPGIEVESFLAQPEWRHACNAACNTLAASLNPVQGARLQASNAFNHILADLVPVLQQADIDASVSPSGAYNIRQVHRQNARCSTSTKARVSRKANALHQSLVEWQATYGSLAAAPETVLSQAPESAFVASVFCFVDGWTSSFHLDLWAALMVVYETLRQGGTQGTAGGDWVEMNCGLATNVVRSIETVGANARPLGPLRLVFALRVAYEFVDVNAQQWIGMWLDQFSGRMGAMGSGGFPAVQANDYNVAM</sequence>
<dbReference type="GO" id="GO:0000981">
    <property type="term" value="F:DNA-binding transcription factor activity, RNA polymerase II-specific"/>
    <property type="evidence" value="ECO:0007669"/>
    <property type="project" value="InterPro"/>
</dbReference>
<dbReference type="OrthoDB" id="3525185at2759"/>
<dbReference type="Pfam" id="PF00172">
    <property type="entry name" value="Zn_clus"/>
    <property type="match status" value="1"/>
</dbReference>
<feature type="non-terminal residue" evidence="4">
    <location>
        <position position="499"/>
    </location>
</feature>
<dbReference type="InterPro" id="IPR036864">
    <property type="entry name" value="Zn2-C6_fun-type_DNA-bd_sf"/>
</dbReference>
<gene>
    <name evidence="4" type="ORF">TD95_003729</name>
</gene>
<feature type="compositionally biased region" description="Low complexity" evidence="2">
    <location>
        <begin position="71"/>
        <end position="80"/>
    </location>
</feature>
<reference evidence="4 5" key="1">
    <citation type="submission" date="2015-03" db="EMBL/GenBank/DDBJ databases">
        <authorList>
            <person name="Radwan O."/>
            <person name="Al-Naeli F.A."/>
            <person name="Rendon G.A."/>
            <person name="Fields C."/>
        </authorList>
    </citation>
    <scope>NUCLEOTIDE SEQUENCE [LARGE SCALE GENOMIC DNA]</scope>
    <source>
        <strain evidence="4">CR-DP1</strain>
    </source>
</reference>
<evidence type="ECO:0000313" key="5">
    <source>
        <dbReference type="Proteomes" id="UP000033483"/>
    </source>
</evidence>
<dbReference type="SUPFAM" id="SSF57701">
    <property type="entry name" value="Zn2/Cys6 DNA-binding domain"/>
    <property type="match status" value="1"/>
</dbReference>
<feature type="domain" description="Zn(2)-C6 fungal-type" evidence="3">
    <location>
        <begin position="9"/>
        <end position="37"/>
    </location>
</feature>
<evidence type="ECO:0000259" key="3">
    <source>
        <dbReference type="PROSITE" id="PS50048"/>
    </source>
</evidence>
<dbReference type="CDD" id="cd00067">
    <property type="entry name" value="GAL4"/>
    <property type="match status" value="1"/>
</dbReference>
<feature type="compositionally biased region" description="Basic and acidic residues" evidence="2">
    <location>
        <begin position="59"/>
        <end position="69"/>
    </location>
</feature>
<dbReference type="AlphaFoldDB" id="A0A0F4ZCA9"/>
<dbReference type="Proteomes" id="UP000033483">
    <property type="component" value="Unassembled WGS sequence"/>
</dbReference>
<dbReference type="PANTHER" id="PTHR38111">
    <property type="entry name" value="ZN(2)-C6 FUNGAL-TYPE DOMAIN-CONTAINING PROTEIN-RELATED"/>
    <property type="match status" value="1"/>
</dbReference>